<protein>
    <submittedName>
        <fullName evidence="2">Uncharacterized protein</fullName>
    </submittedName>
</protein>
<dbReference type="KEGG" id="pno:SNOG_00085"/>
<dbReference type="RefSeq" id="XP_001790781.1">
    <property type="nucleotide sequence ID" value="XM_001790729.1"/>
</dbReference>
<name>Q0V7C9_PHANO</name>
<dbReference type="AlphaFoldDB" id="Q0V7C9"/>
<evidence type="ECO:0000313" key="3">
    <source>
        <dbReference type="Proteomes" id="UP000001055"/>
    </source>
</evidence>
<evidence type="ECO:0000256" key="1">
    <source>
        <dbReference type="SAM" id="MobiDB-lite"/>
    </source>
</evidence>
<evidence type="ECO:0000313" key="2">
    <source>
        <dbReference type="EMBL" id="EAT91580.1"/>
    </source>
</evidence>
<proteinExistence type="predicted"/>
<dbReference type="EMBL" id="CH445325">
    <property type="protein sequence ID" value="EAT91580.1"/>
    <property type="molecule type" value="Genomic_DNA"/>
</dbReference>
<organism evidence="2 3">
    <name type="scientific">Phaeosphaeria nodorum (strain SN15 / ATCC MYA-4574 / FGSC 10173)</name>
    <name type="common">Glume blotch fungus</name>
    <name type="synonym">Parastagonospora nodorum</name>
    <dbReference type="NCBI Taxonomy" id="321614"/>
    <lineage>
        <taxon>Eukaryota</taxon>
        <taxon>Fungi</taxon>
        <taxon>Dikarya</taxon>
        <taxon>Ascomycota</taxon>
        <taxon>Pezizomycotina</taxon>
        <taxon>Dothideomycetes</taxon>
        <taxon>Pleosporomycetidae</taxon>
        <taxon>Pleosporales</taxon>
        <taxon>Pleosporineae</taxon>
        <taxon>Phaeosphaeriaceae</taxon>
        <taxon>Parastagonospora</taxon>
    </lineage>
</organism>
<reference evidence="3" key="1">
    <citation type="journal article" date="2007" name="Plant Cell">
        <title>Dothideomycete-plant interactions illuminated by genome sequencing and EST analysis of the wheat pathogen Stagonospora nodorum.</title>
        <authorList>
            <person name="Hane J.K."/>
            <person name="Lowe R.G."/>
            <person name="Solomon P.S."/>
            <person name="Tan K.C."/>
            <person name="Schoch C.L."/>
            <person name="Spatafora J.W."/>
            <person name="Crous P.W."/>
            <person name="Kodira C."/>
            <person name="Birren B.W."/>
            <person name="Galagan J.E."/>
            <person name="Torriani S.F."/>
            <person name="McDonald B.A."/>
            <person name="Oliver R.P."/>
        </authorList>
    </citation>
    <scope>NUCLEOTIDE SEQUENCE [LARGE SCALE GENOMIC DNA]</scope>
    <source>
        <strain evidence="3">SN15 / ATCC MYA-4574 / FGSC 10173</strain>
    </source>
</reference>
<feature type="compositionally biased region" description="Basic residues" evidence="1">
    <location>
        <begin position="53"/>
        <end position="62"/>
    </location>
</feature>
<dbReference type="HOGENOM" id="CLU_2109874_0_0_1"/>
<dbReference type="InParanoid" id="Q0V7C9"/>
<feature type="compositionally biased region" description="Basic and acidic residues" evidence="1">
    <location>
        <begin position="26"/>
        <end position="35"/>
    </location>
</feature>
<dbReference type="GeneID" id="5968139"/>
<feature type="compositionally biased region" description="Low complexity" evidence="1">
    <location>
        <begin position="38"/>
        <end position="52"/>
    </location>
</feature>
<gene>
    <name evidence="2" type="ORF">SNOG_00085</name>
</gene>
<feature type="region of interest" description="Disordered" evidence="1">
    <location>
        <begin position="26"/>
        <end position="66"/>
    </location>
</feature>
<accession>Q0V7C9</accession>
<sequence length="115" mass="12077">MSRESVGPAGGYLCTWVNARVKAVGRGETRKRENEPPSALSLSSSKGSACARPAKRRRRRGSVRGSACAPERWWVGARGLCRAHDAQSGLKGADVAVAGGDLELLATRGGDAATW</sequence>
<dbReference type="Proteomes" id="UP000001055">
    <property type="component" value="Unassembled WGS sequence"/>
</dbReference>